<feature type="compositionally biased region" description="Basic and acidic residues" evidence="1">
    <location>
        <begin position="89"/>
        <end position="109"/>
    </location>
</feature>
<keyword evidence="2" id="KW-1133">Transmembrane helix</keyword>
<feature type="compositionally biased region" description="Low complexity" evidence="1">
    <location>
        <begin position="47"/>
        <end position="69"/>
    </location>
</feature>
<evidence type="ECO:0008006" key="5">
    <source>
        <dbReference type="Google" id="ProtNLM"/>
    </source>
</evidence>
<organism evidence="3 4">
    <name type="scientific">Symbiodinium natans</name>
    <dbReference type="NCBI Taxonomy" id="878477"/>
    <lineage>
        <taxon>Eukaryota</taxon>
        <taxon>Sar</taxon>
        <taxon>Alveolata</taxon>
        <taxon>Dinophyceae</taxon>
        <taxon>Suessiales</taxon>
        <taxon>Symbiodiniaceae</taxon>
        <taxon>Symbiodinium</taxon>
    </lineage>
</organism>
<accession>A0A812JWT4</accession>
<protein>
    <recommendedName>
        <fullName evidence="5">Transmembrane protein</fullName>
    </recommendedName>
</protein>
<feature type="region of interest" description="Disordered" evidence="1">
    <location>
        <begin position="1"/>
        <end position="112"/>
    </location>
</feature>
<reference evidence="3" key="1">
    <citation type="submission" date="2021-02" db="EMBL/GenBank/DDBJ databases">
        <authorList>
            <person name="Dougan E. K."/>
            <person name="Rhodes N."/>
            <person name="Thang M."/>
            <person name="Chan C."/>
        </authorList>
    </citation>
    <scope>NUCLEOTIDE SEQUENCE</scope>
</reference>
<keyword evidence="2" id="KW-0472">Membrane</keyword>
<dbReference type="EMBL" id="CAJNDS010000480">
    <property type="protein sequence ID" value="CAE7210571.1"/>
    <property type="molecule type" value="Genomic_DNA"/>
</dbReference>
<comment type="caution">
    <text evidence="3">The sequence shown here is derived from an EMBL/GenBank/DDBJ whole genome shotgun (WGS) entry which is preliminary data.</text>
</comment>
<evidence type="ECO:0000256" key="2">
    <source>
        <dbReference type="SAM" id="Phobius"/>
    </source>
</evidence>
<sequence>MPSGPIIEELPDDYDIAAHKKEAASSSSGSLRKGFLASRQSAPPTPEAATTSAPAKSTEGESSTASTSKVPEAEEALNSLEGLRRRLQHVLDDTKEKQRRTAEQAEADRAQQAQSLDAALAAFQVKWPTSAMKEKQAKASKEIDTGLAELRAAFNDSRRRRSGDDRKALSALKVAAEEAISRVQKAADGANANKGSAEDRQIAAVAAFHAMPLTAKLRILAQEKKASAALLGGSFLLGTLAMLGICLEIYTAWGCRLQCS</sequence>
<name>A0A812JWT4_9DINO</name>
<keyword evidence="2" id="KW-0812">Transmembrane</keyword>
<feature type="transmembrane region" description="Helical" evidence="2">
    <location>
        <begin position="228"/>
        <end position="253"/>
    </location>
</feature>
<keyword evidence="4" id="KW-1185">Reference proteome</keyword>
<evidence type="ECO:0000313" key="4">
    <source>
        <dbReference type="Proteomes" id="UP000604046"/>
    </source>
</evidence>
<evidence type="ECO:0000313" key="3">
    <source>
        <dbReference type="EMBL" id="CAE7210571.1"/>
    </source>
</evidence>
<evidence type="ECO:0000256" key="1">
    <source>
        <dbReference type="SAM" id="MobiDB-lite"/>
    </source>
</evidence>
<dbReference type="AlphaFoldDB" id="A0A812JWT4"/>
<dbReference type="Proteomes" id="UP000604046">
    <property type="component" value="Unassembled WGS sequence"/>
</dbReference>
<gene>
    <name evidence="3" type="ORF">SNAT2548_LOCUS7026</name>
</gene>
<proteinExistence type="predicted"/>
<dbReference type="OrthoDB" id="10451378at2759"/>